<organism evidence="1 2">
    <name type="scientific">Variovorax beijingensis</name>
    <dbReference type="NCBI Taxonomy" id="2496117"/>
    <lineage>
        <taxon>Bacteria</taxon>
        <taxon>Pseudomonadati</taxon>
        <taxon>Pseudomonadota</taxon>
        <taxon>Betaproteobacteria</taxon>
        <taxon>Burkholderiales</taxon>
        <taxon>Comamonadaceae</taxon>
        <taxon>Variovorax</taxon>
    </lineage>
</organism>
<reference evidence="1 2" key="1">
    <citation type="submission" date="2018-12" db="EMBL/GenBank/DDBJ databases">
        <title>The genome sequences of strain 502.</title>
        <authorList>
            <person name="Gao J."/>
            <person name="Sun J."/>
        </authorList>
    </citation>
    <scope>NUCLEOTIDE SEQUENCE [LARGE SCALE GENOMIC DNA]</scope>
    <source>
        <strain evidence="1 2">502</strain>
    </source>
</reference>
<proteinExistence type="predicted"/>
<gene>
    <name evidence="1" type="ORF">EJO66_27685</name>
</gene>
<evidence type="ECO:0000313" key="2">
    <source>
        <dbReference type="Proteomes" id="UP000271137"/>
    </source>
</evidence>
<dbReference type="Proteomes" id="UP000271137">
    <property type="component" value="Unassembled WGS sequence"/>
</dbReference>
<comment type="caution">
    <text evidence="1">The sequence shown here is derived from an EMBL/GenBank/DDBJ whole genome shotgun (WGS) entry which is preliminary data.</text>
</comment>
<sequence length="275" mass="29722">MNDDPMGGRPILEEDLHAYVDEALDARRRREVREYLAHHPDAAREVEAYALHRQGLRAALAPIAEEPLPPSLNLARLVQEHEQRALQDRHAPSRRWPWGMAAAVMLALGLGAGAGWSLRGGVPADGDAGISALAREATRSYAVYASDTVRPVEMGPSQRAELVDWVSLRLGRKVAIPDLTSSGYNFIGGRLVMTAHGPAGLFMYDDASGTRLALTVRPMTVDKDTPVMRPIDGPVAGYAWADQGLGYGVVGTHKAEVLHPLADEMRRQIGSSLGG</sequence>
<evidence type="ECO:0000313" key="1">
    <source>
        <dbReference type="EMBL" id="RSZ29866.1"/>
    </source>
</evidence>
<name>A0ABX9ZZA3_9BURK</name>
<dbReference type="EMBL" id="RXFQ01000022">
    <property type="protein sequence ID" value="RSZ29866.1"/>
    <property type="molecule type" value="Genomic_DNA"/>
</dbReference>
<protein>
    <submittedName>
        <fullName evidence="1">Anti-sigma factor</fullName>
    </submittedName>
</protein>
<keyword evidence="2" id="KW-1185">Reference proteome</keyword>
<accession>A0ABX9ZZA3</accession>